<dbReference type="GO" id="GO:0020037">
    <property type="term" value="F:heme binding"/>
    <property type="evidence" value="ECO:0007669"/>
    <property type="project" value="InterPro"/>
</dbReference>
<evidence type="ECO:0000313" key="7">
    <source>
        <dbReference type="EMBL" id="AKS35464.1"/>
    </source>
</evidence>
<organism evidence="7 8">
    <name type="scientific">Mycolicibacterium goodii</name>
    <name type="common">Mycobacterium goodii</name>
    <dbReference type="NCBI Taxonomy" id="134601"/>
    <lineage>
        <taxon>Bacteria</taxon>
        <taxon>Bacillati</taxon>
        <taxon>Actinomycetota</taxon>
        <taxon>Actinomycetes</taxon>
        <taxon>Mycobacteriales</taxon>
        <taxon>Mycobacteriaceae</taxon>
        <taxon>Mycolicibacterium</taxon>
    </lineage>
</organism>
<reference evidence="7 8" key="1">
    <citation type="submission" date="2015-07" db="EMBL/GenBank/DDBJ databases">
        <title>Complete genome sequence of Mycobacterium goodii X7B, a facultative thermophilic biodesulfurizing bacterium.</title>
        <authorList>
            <person name="Yu B."/>
            <person name="Li F."/>
            <person name="Xu P."/>
        </authorList>
    </citation>
    <scope>NUCLEOTIDE SEQUENCE [LARGE SCALE GENOMIC DNA]</scope>
    <source>
        <strain evidence="7 8">X7B</strain>
    </source>
</reference>
<dbReference type="InterPro" id="IPR001128">
    <property type="entry name" value="Cyt_P450"/>
</dbReference>
<dbReference type="PANTHER" id="PTHR24291:SF50">
    <property type="entry name" value="BIFUNCTIONAL ALBAFLAVENONE MONOOXYGENASE_TERPENE SYNTHASE"/>
    <property type="match status" value="1"/>
</dbReference>
<sequence length="457" mass="50322">MRNGGHRLHGVEALAVLADLGFAAISSGVIARRRPVLGLLERIQADERAVNRMRRLRTRFGRGPVELVIPGRRIVVVTDPEDVGAVLAQAPEPFHPANREKRKALQWFQPHGVLISRGQIRERRRAVNEAALDSGAAVHRLAESFAAKITSEADTLVAGTLPSGRLDSAEFMAAWWRLVRRLTLGERARDDHGVTDRLARLRRAGNWSFLALPHHRARSRFLEDLYRYAEDPEPGTLVSALADVPAGGAVDPVGQIPQWLFAFDAAGMALLRALAVLATHPLQRARALEDAGEPNRPLLRPYLRGCVQESVRLWPTTPTILRDTTEDTHWREGAERFPVAAGAGVMIVAPAFHRDDQMLPFAHDFVPEIWIDGRAQLYPQLVPFSAGPAECPGRNLVLFTTSTLAANLLSRVHLELRSTPRPAPGEPLPMTFDQMGLEFSLRPAERAVAAAAVDPAM</sequence>
<dbReference type="GO" id="GO:0004497">
    <property type="term" value="F:monooxygenase activity"/>
    <property type="evidence" value="ECO:0007669"/>
    <property type="project" value="UniProtKB-KW"/>
</dbReference>
<keyword evidence="2" id="KW-0349">Heme</keyword>
<dbReference type="GO" id="GO:0005506">
    <property type="term" value="F:iron ion binding"/>
    <property type="evidence" value="ECO:0007669"/>
    <property type="project" value="InterPro"/>
</dbReference>
<name>A0A0K0XDH3_MYCGD</name>
<dbReference type="Proteomes" id="UP000062255">
    <property type="component" value="Chromosome"/>
</dbReference>
<dbReference type="PANTHER" id="PTHR24291">
    <property type="entry name" value="CYTOCHROME P450 FAMILY 4"/>
    <property type="match status" value="1"/>
</dbReference>
<evidence type="ECO:0000256" key="6">
    <source>
        <dbReference type="ARBA" id="ARBA00023033"/>
    </source>
</evidence>
<dbReference type="GO" id="GO:0016705">
    <property type="term" value="F:oxidoreductase activity, acting on paired donors, with incorporation or reduction of molecular oxygen"/>
    <property type="evidence" value="ECO:0007669"/>
    <property type="project" value="InterPro"/>
</dbReference>
<gene>
    <name evidence="7" type="ORF">AFA91_30150</name>
</gene>
<dbReference type="STRING" id="134601.AFA91_30150"/>
<keyword evidence="3" id="KW-0479">Metal-binding</keyword>
<comment type="similarity">
    <text evidence="1">Belongs to the cytochrome P450 family.</text>
</comment>
<keyword evidence="5" id="KW-0408">Iron</keyword>
<keyword evidence="4" id="KW-0560">Oxidoreductase</keyword>
<protein>
    <submittedName>
        <fullName evidence="7">Cytochrome P450</fullName>
    </submittedName>
</protein>
<dbReference type="InterPro" id="IPR036396">
    <property type="entry name" value="Cyt_P450_sf"/>
</dbReference>
<dbReference type="EMBL" id="CP012150">
    <property type="protein sequence ID" value="AKS35464.1"/>
    <property type="molecule type" value="Genomic_DNA"/>
</dbReference>
<dbReference type="Pfam" id="PF00067">
    <property type="entry name" value="p450"/>
    <property type="match status" value="1"/>
</dbReference>
<dbReference type="OrthoDB" id="7376058at2"/>
<dbReference type="KEGG" id="mgo:AFA91_30150"/>
<dbReference type="SUPFAM" id="SSF48264">
    <property type="entry name" value="Cytochrome P450"/>
    <property type="match status" value="1"/>
</dbReference>
<dbReference type="PATRIC" id="fig|134601.6.peg.6234"/>
<evidence type="ECO:0000256" key="4">
    <source>
        <dbReference type="ARBA" id="ARBA00023002"/>
    </source>
</evidence>
<dbReference type="RefSeq" id="WP_049747921.1">
    <property type="nucleotide sequence ID" value="NZ_CP012150.1"/>
</dbReference>
<proteinExistence type="inferred from homology"/>
<evidence type="ECO:0000256" key="3">
    <source>
        <dbReference type="ARBA" id="ARBA00022723"/>
    </source>
</evidence>
<evidence type="ECO:0000256" key="5">
    <source>
        <dbReference type="ARBA" id="ARBA00023004"/>
    </source>
</evidence>
<evidence type="ECO:0000256" key="1">
    <source>
        <dbReference type="ARBA" id="ARBA00010617"/>
    </source>
</evidence>
<evidence type="ECO:0000256" key="2">
    <source>
        <dbReference type="ARBA" id="ARBA00022617"/>
    </source>
</evidence>
<dbReference type="Gene3D" id="1.10.630.10">
    <property type="entry name" value="Cytochrome P450"/>
    <property type="match status" value="1"/>
</dbReference>
<dbReference type="InterPro" id="IPR050196">
    <property type="entry name" value="Cytochrome_P450_Monoox"/>
</dbReference>
<dbReference type="AlphaFoldDB" id="A0A0K0XDH3"/>
<keyword evidence="6" id="KW-0503">Monooxygenase</keyword>
<accession>A0A0K0XDH3</accession>
<dbReference type="CDD" id="cd20624">
    <property type="entry name" value="CYP_unk"/>
    <property type="match status" value="1"/>
</dbReference>
<evidence type="ECO:0000313" key="8">
    <source>
        <dbReference type="Proteomes" id="UP000062255"/>
    </source>
</evidence>